<name>A0ABU9HXH9_9FLAO</name>
<reference evidence="1 2" key="1">
    <citation type="submission" date="2024-04" db="EMBL/GenBank/DDBJ databases">
        <title>Flavobacterium sp. DGU11 16S ribosomal RNA gene Genome sequencing and assembly.</title>
        <authorList>
            <person name="Park S."/>
        </authorList>
    </citation>
    <scope>NUCLEOTIDE SEQUENCE [LARGE SCALE GENOMIC DNA]</scope>
    <source>
        <strain evidence="1 2">DGU11</strain>
    </source>
</reference>
<proteinExistence type="predicted"/>
<protein>
    <submittedName>
        <fullName evidence="1">SRPBCC family protein</fullName>
    </submittedName>
</protein>
<dbReference type="SUPFAM" id="SSF55961">
    <property type="entry name" value="Bet v1-like"/>
    <property type="match status" value="1"/>
</dbReference>
<accession>A0ABU9HXH9</accession>
<dbReference type="InterPro" id="IPR023393">
    <property type="entry name" value="START-like_dom_sf"/>
</dbReference>
<evidence type="ECO:0000313" key="2">
    <source>
        <dbReference type="Proteomes" id="UP001464555"/>
    </source>
</evidence>
<dbReference type="Gene3D" id="3.30.530.20">
    <property type="match status" value="1"/>
</dbReference>
<evidence type="ECO:0000313" key="1">
    <source>
        <dbReference type="EMBL" id="MEL1244858.1"/>
    </source>
</evidence>
<gene>
    <name evidence="1" type="ORF">AAEO56_11340</name>
</gene>
<dbReference type="RefSeq" id="WP_341697171.1">
    <property type="nucleotide sequence ID" value="NZ_JBBYHR010000005.1"/>
</dbReference>
<comment type="caution">
    <text evidence="1">The sequence shown here is derived from an EMBL/GenBank/DDBJ whole genome shotgun (WGS) entry which is preliminary data.</text>
</comment>
<sequence length="161" mass="18429">MPRIVLETVIAAPIVVAFDLSRSIDLHKRSTAHTGEQAIAGRMSGLIGMGESVTWRAKHFGLWQKLTSKITAFDPPRFFVDEMVQGAFRGFRHEHIFTEENGLTLMTDIFDYQSPCGIFGRIADTLFLERYMRNLLTERNRIIKEFAEDENKYCKVLQASV</sequence>
<dbReference type="CDD" id="cd07820">
    <property type="entry name" value="SRPBCC_3"/>
    <property type="match status" value="1"/>
</dbReference>
<organism evidence="1 2">
    <name type="scientific">Flavobacterium arundinis</name>
    <dbReference type="NCBI Taxonomy" id="3139143"/>
    <lineage>
        <taxon>Bacteria</taxon>
        <taxon>Pseudomonadati</taxon>
        <taxon>Bacteroidota</taxon>
        <taxon>Flavobacteriia</taxon>
        <taxon>Flavobacteriales</taxon>
        <taxon>Flavobacteriaceae</taxon>
        <taxon>Flavobacterium</taxon>
    </lineage>
</organism>
<dbReference type="EMBL" id="JBBYHR010000005">
    <property type="protein sequence ID" value="MEL1244858.1"/>
    <property type="molecule type" value="Genomic_DNA"/>
</dbReference>
<keyword evidence="2" id="KW-1185">Reference proteome</keyword>
<dbReference type="Proteomes" id="UP001464555">
    <property type="component" value="Unassembled WGS sequence"/>
</dbReference>